<comment type="caution">
    <text evidence="2">The sequence shown here is derived from an EMBL/GenBank/DDBJ whole genome shotgun (WGS) entry which is preliminary data.</text>
</comment>
<dbReference type="GO" id="GO:0006633">
    <property type="term" value="P:fatty acid biosynthetic process"/>
    <property type="evidence" value="ECO:0007669"/>
    <property type="project" value="InterPro"/>
</dbReference>
<dbReference type="Pfam" id="PF08545">
    <property type="entry name" value="ACP_syn_III"/>
    <property type="match status" value="1"/>
</dbReference>
<feature type="domain" description="Beta-ketoacyl-[acyl-carrier-protein] synthase III N-terminal" evidence="1">
    <location>
        <begin position="131"/>
        <end position="219"/>
    </location>
</feature>
<dbReference type="Proteomes" id="UP000649604">
    <property type="component" value="Unassembled WGS sequence"/>
</dbReference>
<dbReference type="PANTHER" id="PTHR34069:SF2">
    <property type="entry name" value="BETA-KETOACYL-[ACYL-CARRIER-PROTEIN] SYNTHASE III"/>
    <property type="match status" value="1"/>
</dbReference>
<dbReference type="GO" id="GO:0044550">
    <property type="term" value="P:secondary metabolite biosynthetic process"/>
    <property type="evidence" value="ECO:0007669"/>
    <property type="project" value="TreeGrafter"/>
</dbReference>
<dbReference type="InterPro" id="IPR013751">
    <property type="entry name" value="ACP_syn_III_N"/>
</dbReference>
<dbReference type="AlphaFoldDB" id="A0A9D5JRU7"/>
<dbReference type="InterPro" id="IPR016039">
    <property type="entry name" value="Thiolase-like"/>
</dbReference>
<dbReference type="SUPFAM" id="SSF53901">
    <property type="entry name" value="Thiolase-like"/>
    <property type="match status" value="2"/>
</dbReference>
<dbReference type="GO" id="GO:0004315">
    <property type="term" value="F:3-oxoacyl-[acyl-carrier-protein] synthase activity"/>
    <property type="evidence" value="ECO:0007669"/>
    <property type="project" value="InterPro"/>
</dbReference>
<accession>A0A9D5JRU7</accession>
<dbReference type="PANTHER" id="PTHR34069">
    <property type="entry name" value="3-OXOACYL-[ACYL-CARRIER-PROTEIN] SYNTHASE 3"/>
    <property type="match status" value="1"/>
</dbReference>
<evidence type="ECO:0000313" key="3">
    <source>
        <dbReference type="Proteomes" id="UP000649604"/>
    </source>
</evidence>
<evidence type="ECO:0000313" key="2">
    <source>
        <dbReference type="EMBL" id="MBD3323103.1"/>
    </source>
</evidence>
<dbReference type="EMBL" id="WJJP01000024">
    <property type="protein sequence ID" value="MBD3323103.1"/>
    <property type="molecule type" value="Genomic_DNA"/>
</dbReference>
<proteinExistence type="predicted"/>
<name>A0A9D5JRU7_9BACT</name>
<organism evidence="2 3">
    <name type="scientific">candidate division KSB3 bacterium</name>
    <dbReference type="NCBI Taxonomy" id="2044937"/>
    <lineage>
        <taxon>Bacteria</taxon>
        <taxon>candidate division KSB3</taxon>
    </lineage>
</organism>
<gene>
    <name evidence="2" type="ORF">GF339_00880</name>
</gene>
<sequence length="373" mass="41491">MQERDVFMAGIGSYSPGDPVPFDQIEDVLGRLTEAPPKILRWIDRMQPIMKDLLDIDYAYYALDSETREPTENNISMSVKAAHKALNMAGIGANDIDLLVYGGAFMESLCPPISALIQDALDIRYCAEMAIHSNCTSICKALQVASDLIANGRYTTALVLTSQISSAFLRAEYFNQSILTKKQAILRWFLSDGAGALVLTAENSQKPRFKILDTYIESVGAGFDSSMYTELLRVSSSNLAEVYEQGRHHINQDFKKVSELSPGLFEQGIRNMVAKTVIGASPEALANVKWFLVTIPIKHLMDICVKTAHEQWDSSLQFYTNLHSRGYVGPPSTFIALDQFMQETALSPGEIVVTFVEESSKWMQGGFFLEYCT</sequence>
<dbReference type="Gene3D" id="3.40.47.10">
    <property type="match status" value="2"/>
</dbReference>
<dbReference type="CDD" id="cd00827">
    <property type="entry name" value="init_cond_enzymes"/>
    <property type="match status" value="1"/>
</dbReference>
<protein>
    <recommendedName>
        <fullName evidence="1">Beta-ketoacyl-[acyl-carrier-protein] synthase III N-terminal domain-containing protein</fullName>
    </recommendedName>
</protein>
<reference evidence="2" key="1">
    <citation type="submission" date="2019-11" db="EMBL/GenBank/DDBJ databases">
        <title>Microbial mats filling the niche in hypersaline microbial mats.</title>
        <authorList>
            <person name="Wong H.L."/>
            <person name="Macleod F.I."/>
            <person name="White R.A. III"/>
            <person name="Burns B.P."/>
        </authorList>
    </citation>
    <scope>NUCLEOTIDE SEQUENCE</scope>
    <source>
        <strain evidence="2">Rbin_158</strain>
    </source>
</reference>
<evidence type="ECO:0000259" key="1">
    <source>
        <dbReference type="Pfam" id="PF08545"/>
    </source>
</evidence>